<dbReference type="AlphaFoldDB" id="A0A4P7SRN1"/>
<dbReference type="SMART" id="SM00858">
    <property type="entry name" value="SAF"/>
    <property type="match status" value="1"/>
</dbReference>
<feature type="domain" description="SAF" evidence="1">
    <location>
        <begin position="51"/>
        <end position="113"/>
    </location>
</feature>
<proteinExistence type="predicted"/>
<gene>
    <name evidence="2" type="ORF">E5225_13845</name>
</gene>
<reference evidence="2 3" key="1">
    <citation type="submission" date="2019-04" db="EMBL/GenBank/DDBJ databases">
        <title>Isolation and identification of Cellulomonas shaoxiangyii sp. Nov. isolated from feces of the Tibetan antelopes (Pantholops hodgsonii) in the Qinghai-Tibet plateau of China.</title>
        <authorList>
            <person name="Tian Z."/>
        </authorList>
    </citation>
    <scope>NUCLEOTIDE SEQUENCE [LARGE SCALE GENOMIC DNA]</scope>
    <source>
        <strain evidence="2 3">Z28</strain>
    </source>
</reference>
<dbReference type="KEGG" id="celz:E5225_13845"/>
<evidence type="ECO:0000313" key="3">
    <source>
        <dbReference type="Proteomes" id="UP000296469"/>
    </source>
</evidence>
<keyword evidence="2" id="KW-0969">Cilium</keyword>
<accession>A0A4P7SRN1</accession>
<organism evidence="2 3">
    <name type="scientific">Cellulomonas shaoxiangyii</name>
    <dbReference type="NCBI Taxonomy" id="2566013"/>
    <lineage>
        <taxon>Bacteria</taxon>
        <taxon>Bacillati</taxon>
        <taxon>Actinomycetota</taxon>
        <taxon>Actinomycetes</taxon>
        <taxon>Micrococcales</taxon>
        <taxon>Cellulomonadaceae</taxon>
        <taxon>Cellulomonas</taxon>
    </lineage>
</organism>
<dbReference type="Pfam" id="PF08666">
    <property type="entry name" value="SAF"/>
    <property type="match status" value="1"/>
</dbReference>
<dbReference type="CDD" id="cd11614">
    <property type="entry name" value="SAF_CpaB_FlgA_like"/>
    <property type="match status" value="1"/>
</dbReference>
<keyword evidence="2" id="KW-0282">Flagellum</keyword>
<evidence type="ECO:0000313" key="2">
    <source>
        <dbReference type="EMBL" id="QCB95433.1"/>
    </source>
</evidence>
<evidence type="ECO:0000259" key="1">
    <source>
        <dbReference type="SMART" id="SM00858"/>
    </source>
</evidence>
<keyword evidence="3" id="KW-1185">Reference proteome</keyword>
<name>A0A4P7SRN1_9CELL</name>
<protein>
    <submittedName>
        <fullName evidence="2">Flagellar biosynthesis protein FlgA</fullName>
    </submittedName>
</protein>
<dbReference type="InterPro" id="IPR013974">
    <property type="entry name" value="SAF"/>
</dbReference>
<dbReference type="Proteomes" id="UP000296469">
    <property type="component" value="Chromosome"/>
</dbReference>
<dbReference type="EMBL" id="CP039291">
    <property type="protein sequence ID" value="QCB95433.1"/>
    <property type="molecule type" value="Genomic_DNA"/>
</dbReference>
<sequence length="218" mass="21141">MPPPLPRVRAPAAVRLRGALWRWRVVVAAVCLGAAAAATVQALRPPPPRTVPVLVLAADATAGTPLTTSDVTVARVPPDAVPAGALTAPDDAVGAAPVVDLPARQPLTPTLLGGGTPTGPAGTVVAAVRLDDPAVAALLAPGAHVDLVAARPEGGPGETVARRALVLPAPPSDGAGGGLLGGASGAPDVPVLVAVAPDEAVRLAEASASARLVAVVVP</sequence>
<keyword evidence="2" id="KW-0966">Cell projection</keyword>